<sequence>IIEITDKETKKGDPMVSVVLLCLDEQYDDVRVWDNIVIPAPDSPGWGIAGRTMHFLHCINEPFQGNFAWDSDNWVYKNVVANVGSEVYNDKPKNVIKGYILDEGLSQNNEVSNTSKDDLPF</sequence>
<name>X0W6V4_9ZZZZ</name>
<protein>
    <recommendedName>
        <fullName evidence="2">DUF669 domain-containing protein</fullName>
    </recommendedName>
</protein>
<reference evidence="1" key="1">
    <citation type="journal article" date="2014" name="Front. Microbiol.">
        <title>High frequency of phylogenetically diverse reductive dehalogenase-homologous genes in deep subseafloor sedimentary metagenomes.</title>
        <authorList>
            <person name="Kawai M."/>
            <person name="Futagami T."/>
            <person name="Toyoda A."/>
            <person name="Takaki Y."/>
            <person name="Nishi S."/>
            <person name="Hori S."/>
            <person name="Arai W."/>
            <person name="Tsubouchi T."/>
            <person name="Morono Y."/>
            <person name="Uchiyama I."/>
            <person name="Ito T."/>
            <person name="Fujiyama A."/>
            <person name="Inagaki F."/>
            <person name="Takami H."/>
        </authorList>
    </citation>
    <scope>NUCLEOTIDE SEQUENCE</scope>
    <source>
        <strain evidence="1">Expedition CK06-06</strain>
    </source>
</reference>
<dbReference type="AlphaFoldDB" id="X0W6V4"/>
<gene>
    <name evidence="1" type="ORF">S01H1_47105</name>
</gene>
<evidence type="ECO:0000313" key="1">
    <source>
        <dbReference type="EMBL" id="GAG18962.1"/>
    </source>
</evidence>
<dbReference type="EMBL" id="BARS01030193">
    <property type="protein sequence ID" value="GAG18962.1"/>
    <property type="molecule type" value="Genomic_DNA"/>
</dbReference>
<organism evidence="1">
    <name type="scientific">marine sediment metagenome</name>
    <dbReference type="NCBI Taxonomy" id="412755"/>
    <lineage>
        <taxon>unclassified sequences</taxon>
        <taxon>metagenomes</taxon>
        <taxon>ecological metagenomes</taxon>
    </lineage>
</organism>
<feature type="non-terminal residue" evidence="1">
    <location>
        <position position="1"/>
    </location>
</feature>
<evidence type="ECO:0008006" key="2">
    <source>
        <dbReference type="Google" id="ProtNLM"/>
    </source>
</evidence>
<comment type="caution">
    <text evidence="1">The sequence shown here is derived from an EMBL/GenBank/DDBJ whole genome shotgun (WGS) entry which is preliminary data.</text>
</comment>
<accession>X0W6V4</accession>
<proteinExistence type="predicted"/>